<reference evidence="8" key="1">
    <citation type="submission" date="2015-11" db="EMBL/GenBank/DDBJ databases">
        <authorList>
            <person name="Varghese N."/>
        </authorList>
    </citation>
    <scope>NUCLEOTIDE SEQUENCE [LARGE SCALE GENOMIC DNA]</scope>
    <source>
        <strain evidence="8">DSM 45899</strain>
    </source>
</reference>
<dbReference type="Pfam" id="PF00589">
    <property type="entry name" value="Phage_integrase"/>
    <property type="match status" value="1"/>
</dbReference>
<dbReference type="SUPFAM" id="SSF56349">
    <property type="entry name" value="DNA breaking-rejoining enzymes"/>
    <property type="match status" value="1"/>
</dbReference>
<dbReference type="Gene3D" id="1.10.150.130">
    <property type="match status" value="1"/>
</dbReference>
<dbReference type="InterPro" id="IPR050090">
    <property type="entry name" value="Tyrosine_recombinase_XerCD"/>
</dbReference>
<dbReference type="InterPro" id="IPR002104">
    <property type="entry name" value="Integrase_catalytic"/>
</dbReference>
<proteinExistence type="inferred from homology"/>
<evidence type="ECO:0000313" key="8">
    <source>
        <dbReference type="Proteomes" id="UP000198802"/>
    </source>
</evidence>
<dbReference type="GO" id="GO:0006310">
    <property type="term" value="P:DNA recombination"/>
    <property type="evidence" value="ECO:0007669"/>
    <property type="project" value="UniProtKB-KW"/>
</dbReference>
<evidence type="ECO:0000259" key="6">
    <source>
        <dbReference type="PROSITE" id="PS51898"/>
    </source>
</evidence>
<dbReference type="Gene3D" id="1.10.443.10">
    <property type="entry name" value="Intergrase catalytic core"/>
    <property type="match status" value="1"/>
</dbReference>
<evidence type="ECO:0000256" key="5">
    <source>
        <dbReference type="SAM" id="MobiDB-lite"/>
    </source>
</evidence>
<evidence type="ECO:0000256" key="3">
    <source>
        <dbReference type="ARBA" id="ARBA00023125"/>
    </source>
</evidence>
<protein>
    <submittedName>
        <fullName evidence="7">Site-specific recombinase XerD</fullName>
    </submittedName>
</protein>
<accession>A0A0S4QZU1</accession>
<comment type="similarity">
    <text evidence="1">Belongs to the 'phage' integrase family.</text>
</comment>
<evidence type="ECO:0000313" key="7">
    <source>
        <dbReference type="EMBL" id="CUU61093.1"/>
    </source>
</evidence>
<keyword evidence="8" id="KW-1185">Reference proteome</keyword>
<dbReference type="InterPro" id="IPR011010">
    <property type="entry name" value="DNA_brk_join_enz"/>
</dbReference>
<dbReference type="PANTHER" id="PTHR30349">
    <property type="entry name" value="PHAGE INTEGRASE-RELATED"/>
    <property type="match status" value="1"/>
</dbReference>
<evidence type="ECO:0000256" key="2">
    <source>
        <dbReference type="ARBA" id="ARBA00022908"/>
    </source>
</evidence>
<dbReference type="InterPro" id="IPR004107">
    <property type="entry name" value="Integrase_SAM-like_N"/>
</dbReference>
<organism evidence="7 8">
    <name type="scientific">Parafrankia irregularis</name>
    <dbReference type="NCBI Taxonomy" id="795642"/>
    <lineage>
        <taxon>Bacteria</taxon>
        <taxon>Bacillati</taxon>
        <taxon>Actinomycetota</taxon>
        <taxon>Actinomycetes</taxon>
        <taxon>Frankiales</taxon>
        <taxon>Frankiaceae</taxon>
        <taxon>Parafrankia</taxon>
    </lineage>
</organism>
<dbReference type="CDD" id="cd01189">
    <property type="entry name" value="INT_ICEBs1_C_like"/>
    <property type="match status" value="1"/>
</dbReference>
<name>A0A0S4QZU1_9ACTN</name>
<keyword evidence="4" id="KW-0233">DNA recombination</keyword>
<sequence length="366" mass="40557">MGHVVKTPAGTWRANWRDPSGRQRAKSFRTKKDASGFLATVEAEKSRGTYLDPSAGRVLFRDHACRWEESRRVELTTADAAKSRMRCHIVPQWGDWPLNKISFLDVQAWITRLAGKLAAQTVVSCFGLMSSIMKAAVRGRLIAINPCEGVRLPARRKGASSDELITREELTGKLLVEVPERYRALVLAAGYAGLRWGECVGLHWRNVDLAAGRIVVVETAVEVSGQISMKPYPKSEAGRRIVPVPSLLGAALRRQVEIVPSGPDALVFPDSVGHHLRRSNFRRNVWVPARDAAGLPSSLTFHRLRHCYATWLVSEGVPVNLVQAALGHEHASTTLDRYTHRPADYEDRLRSALDDPADDPLTPDSD</sequence>
<dbReference type="AlphaFoldDB" id="A0A0S4QZU1"/>
<dbReference type="GO" id="GO:0015074">
    <property type="term" value="P:DNA integration"/>
    <property type="evidence" value="ECO:0007669"/>
    <property type="project" value="UniProtKB-KW"/>
</dbReference>
<gene>
    <name evidence="7" type="ORF">Ga0074812_1565</name>
</gene>
<dbReference type="Pfam" id="PF14659">
    <property type="entry name" value="Phage_int_SAM_3"/>
    <property type="match status" value="1"/>
</dbReference>
<feature type="region of interest" description="Disordered" evidence="5">
    <location>
        <begin position="1"/>
        <end position="25"/>
    </location>
</feature>
<dbReference type="PROSITE" id="PS51898">
    <property type="entry name" value="TYR_RECOMBINASE"/>
    <property type="match status" value="1"/>
</dbReference>
<evidence type="ECO:0000256" key="4">
    <source>
        <dbReference type="ARBA" id="ARBA00023172"/>
    </source>
</evidence>
<dbReference type="GO" id="GO:0003677">
    <property type="term" value="F:DNA binding"/>
    <property type="evidence" value="ECO:0007669"/>
    <property type="project" value="UniProtKB-KW"/>
</dbReference>
<dbReference type="InterPro" id="IPR010998">
    <property type="entry name" value="Integrase_recombinase_N"/>
</dbReference>
<keyword evidence="3" id="KW-0238">DNA-binding</keyword>
<dbReference type="PANTHER" id="PTHR30349:SF64">
    <property type="entry name" value="PROPHAGE INTEGRASE INTD-RELATED"/>
    <property type="match status" value="1"/>
</dbReference>
<feature type="domain" description="Tyr recombinase" evidence="6">
    <location>
        <begin position="151"/>
        <end position="354"/>
    </location>
</feature>
<dbReference type="Proteomes" id="UP000198802">
    <property type="component" value="Unassembled WGS sequence"/>
</dbReference>
<dbReference type="EMBL" id="FAOZ01000056">
    <property type="protein sequence ID" value="CUU61093.1"/>
    <property type="molecule type" value="Genomic_DNA"/>
</dbReference>
<dbReference type="InterPro" id="IPR013762">
    <property type="entry name" value="Integrase-like_cat_sf"/>
</dbReference>
<evidence type="ECO:0000256" key="1">
    <source>
        <dbReference type="ARBA" id="ARBA00008857"/>
    </source>
</evidence>
<keyword evidence="2" id="KW-0229">DNA integration</keyword>